<evidence type="ECO:0000256" key="1">
    <source>
        <dbReference type="ARBA" id="ARBA00006138"/>
    </source>
</evidence>
<dbReference type="SUPFAM" id="SSF118203">
    <property type="entry name" value="Vacuolar ATP synthase subunit C"/>
    <property type="match status" value="1"/>
</dbReference>
<evidence type="ECO:0000256" key="2">
    <source>
        <dbReference type="ARBA" id="ARBA00022448"/>
    </source>
</evidence>
<dbReference type="PANTHER" id="PTHR10137">
    <property type="entry name" value="V-TYPE PROTON ATPASE SUBUNIT C"/>
    <property type="match status" value="1"/>
</dbReference>
<dbReference type="Gene3D" id="3.30.70.1180">
    <property type="entry name" value="Vacuolar atp synthase subunit c, domain 1"/>
    <property type="match status" value="1"/>
</dbReference>
<evidence type="ECO:0000313" key="9">
    <source>
        <dbReference type="Proteomes" id="UP001642464"/>
    </source>
</evidence>
<sequence>MGDGFDYWLVSTRIEGEPTPGDDSGAKRAIGKLRGAMGDTAEVFECGLPDLRVGTLDKLMSAGDLLAKVDLNVESVVRKIERQFYELDVLDEVLTVEDSVPPHKYLENFRWNEAKYRTSLHVDQLIKDIVQAAAATELELKESTAQYSDQKQRYQALERQKDGNLLVANLDDKLTPLISGDDIHDSEYLKTVVVIVGKQVEKAFLESYEQIGPEIVGYGPEGERDSKKGSPVVPGSAKKVTTDKEGYSLYLVTILDKFIEEFKVAAQTARFLVRDYDFRTSKERYDQLMAEAEDDEVVDPVAKAKQERDKASIDLLNWCKTHYGEAFAAWVHIKVIRLFVESVLRYGLPVNFAASLVKPKKKSLEKKARDKLFKLYSGLDHSNMMQVHADDAGSEELYPYVSYTINPFGAEKR</sequence>
<evidence type="ECO:0000256" key="6">
    <source>
        <dbReference type="SAM" id="Coils"/>
    </source>
</evidence>
<proteinExistence type="inferred from homology"/>
<comment type="subunit">
    <text evidence="5">V-ATPase is a heteromultimeric enzyme composed of a peripheral catalytic V1 complex (components A to H) attached to an integral membrane V0 proton pore complex.</text>
</comment>
<evidence type="ECO:0000256" key="3">
    <source>
        <dbReference type="ARBA" id="ARBA00022781"/>
    </source>
</evidence>
<dbReference type="EMBL" id="CAXAMM010024866">
    <property type="protein sequence ID" value="CAK9056078.1"/>
    <property type="molecule type" value="Genomic_DNA"/>
</dbReference>
<comment type="function">
    <text evidence="5">Subunit of the V1 complex of vacuolar(H+)-ATPase (V-ATPase), a multisubunit enzyme composed of a peripheral complex (V1) that hydrolyzes ATP and a membrane integral complex (V0) that translocates protons. V-ATPase is responsible for acidifying and maintaining the pH of intracellular compartments and in some cell types, is targeted to the plasma membrane, where it is responsible for acidifying the extracellular environment. Subunit C is necessary for the assembly of the catalytic sector of the enzyme and is likely to have a specific function in its catalytic activity.</text>
</comment>
<evidence type="ECO:0000313" key="8">
    <source>
        <dbReference type="EMBL" id="CAK9056078.1"/>
    </source>
</evidence>
<comment type="caution">
    <text evidence="8">The sequence shown here is derived from an EMBL/GenBank/DDBJ whole genome shotgun (WGS) entry which is preliminary data.</text>
</comment>
<dbReference type="InterPro" id="IPR036132">
    <property type="entry name" value="Vac_ATP_synth_c_sf"/>
</dbReference>
<keyword evidence="2 5" id="KW-0813">Transport</keyword>
<evidence type="ECO:0000256" key="7">
    <source>
        <dbReference type="SAM" id="MobiDB-lite"/>
    </source>
</evidence>
<dbReference type="InterPro" id="IPR004907">
    <property type="entry name" value="ATPase_V1-cplx_csu"/>
</dbReference>
<keyword evidence="3 5" id="KW-0375">Hydrogen ion transport</keyword>
<evidence type="ECO:0000256" key="5">
    <source>
        <dbReference type="RuleBase" id="RU364010"/>
    </source>
</evidence>
<evidence type="ECO:0000256" key="4">
    <source>
        <dbReference type="ARBA" id="ARBA00023065"/>
    </source>
</evidence>
<dbReference type="CDD" id="cd14785">
    <property type="entry name" value="V-ATPase_C"/>
    <property type="match status" value="1"/>
</dbReference>
<reference evidence="8 9" key="1">
    <citation type="submission" date="2024-02" db="EMBL/GenBank/DDBJ databases">
        <authorList>
            <person name="Chen Y."/>
            <person name="Shah S."/>
            <person name="Dougan E. K."/>
            <person name="Thang M."/>
            <person name="Chan C."/>
        </authorList>
    </citation>
    <scope>NUCLEOTIDE SEQUENCE [LARGE SCALE GENOMIC DNA]</scope>
</reference>
<protein>
    <recommendedName>
        <fullName evidence="5">V-type proton ATPase subunit C</fullName>
    </recommendedName>
</protein>
<dbReference type="PANTHER" id="PTHR10137:SF0">
    <property type="entry name" value="V-TYPE PROTON ATPASE SUBUNIT C"/>
    <property type="match status" value="1"/>
</dbReference>
<comment type="similarity">
    <text evidence="1 5">Belongs to the V-ATPase C subunit family.</text>
</comment>
<dbReference type="Gene3D" id="1.20.1460.10">
    <property type="entry name" value="subunit c (vma5p) of the yeast v-atpase, domain 2"/>
    <property type="match status" value="1"/>
</dbReference>
<keyword evidence="9" id="KW-1185">Reference proteome</keyword>
<dbReference type="Proteomes" id="UP001642464">
    <property type="component" value="Unassembled WGS sequence"/>
</dbReference>
<keyword evidence="4 5" id="KW-0406">Ion transport</keyword>
<accession>A0ABP0MXZ4</accession>
<feature type="coiled-coil region" evidence="6">
    <location>
        <begin position="133"/>
        <end position="160"/>
    </location>
</feature>
<gene>
    <name evidence="8" type="ORF">SCF082_LOCUS30255</name>
</gene>
<keyword evidence="6" id="KW-0175">Coiled coil</keyword>
<dbReference type="Pfam" id="PF03223">
    <property type="entry name" value="V-ATPase_C"/>
    <property type="match status" value="1"/>
</dbReference>
<feature type="region of interest" description="Disordered" evidence="7">
    <location>
        <begin position="217"/>
        <end position="238"/>
    </location>
</feature>
<organism evidence="8 9">
    <name type="scientific">Durusdinium trenchii</name>
    <dbReference type="NCBI Taxonomy" id="1381693"/>
    <lineage>
        <taxon>Eukaryota</taxon>
        <taxon>Sar</taxon>
        <taxon>Alveolata</taxon>
        <taxon>Dinophyceae</taxon>
        <taxon>Suessiales</taxon>
        <taxon>Symbiodiniaceae</taxon>
        <taxon>Durusdinium</taxon>
    </lineage>
</organism>
<name>A0ABP0MXZ4_9DINO</name>
<dbReference type="Gene3D" id="3.30.70.100">
    <property type="match status" value="1"/>
</dbReference>